<dbReference type="HOGENOM" id="CLU_023468_0_0_1"/>
<dbReference type="STRING" id="322104.A3GI97"/>
<dbReference type="EMBL" id="AAVQ01000002">
    <property type="protein sequence ID" value="EAZ62950.2"/>
    <property type="molecule type" value="Genomic_DNA"/>
</dbReference>
<dbReference type="PROSITE" id="PS51450">
    <property type="entry name" value="LRR"/>
    <property type="match status" value="2"/>
</dbReference>
<keyword evidence="1" id="KW-0433">Leucine-rich repeat</keyword>
<dbReference type="InParanoid" id="A3GI97"/>
<evidence type="ECO:0000256" key="2">
    <source>
        <dbReference type="ARBA" id="ARBA00022737"/>
    </source>
</evidence>
<evidence type="ECO:0000313" key="4">
    <source>
        <dbReference type="Proteomes" id="UP000002258"/>
    </source>
</evidence>
<dbReference type="RefSeq" id="XP_001386973.2">
    <property type="nucleotide sequence ID" value="XM_001386936.1"/>
</dbReference>
<dbReference type="InterPro" id="IPR032675">
    <property type="entry name" value="LRR_dom_sf"/>
</dbReference>
<organism evidence="3 4">
    <name type="scientific">Scheffersomyces stipitis (strain ATCC 58785 / CBS 6054 / NBRC 10063 / NRRL Y-11545)</name>
    <name type="common">Yeast</name>
    <name type="synonym">Pichia stipitis</name>
    <dbReference type="NCBI Taxonomy" id="322104"/>
    <lineage>
        <taxon>Eukaryota</taxon>
        <taxon>Fungi</taxon>
        <taxon>Dikarya</taxon>
        <taxon>Ascomycota</taxon>
        <taxon>Saccharomycotina</taxon>
        <taxon>Pichiomycetes</taxon>
        <taxon>Debaryomycetaceae</taxon>
        <taxon>Scheffersomyces</taxon>
    </lineage>
</organism>
<comment type="caution">
    <text evidence="3">The sequence shown here is derived from an EMBL/GenBank/DDBJ whole genome shotgun (WGS) entry which is preliminary data.</text>
</comment>
<evidence type="ECO:0000256" key="1">
    <source>
        <dbReference type="ARBA" id="ARBA00022614"/>
    </source>
</evidence>
<dbReference type="InterPro" id="IPR050333">
    <property type="entry name" value="SLRP"/>
</dbReference>
<reference evidence="3 4" key="1">
    <citation type="journal article" date="2007" name="Nat. Biotechnol.">
        <title>Genome sequence of the lignocellulose-bioconverting and xylose-fermenting yeast Pichia stipitis.</title>
        <authorList>
            <person name="Jeffries T.W."/>
            <person name="Grigoriev I.V."/>
            <person name="Grimwood J."/>
            <person name="Laplaza J.M."/>
            <person name="Aerts A."/>
            <person name="Salamov A."/>
            <person name="Schmutz J."/>
            <person name="Lindquist E."/>
            <person name="Dehal P."/>
            <person name="Shapiro H."/>
            <person name="Jin Y.S."/>
            <person name="Passoth V."/>
            <person name="Richardson P.M."/>
        </authorList>
    </citation>
    <scope>NUCLEOTIDE SEQUENCE [LARGE SCALE GENOMIC DNA]</scope>
    <source>
        <strain evidence="4">ATCC 58785 / CBS 6054 / NBRC 10063 / NRRL Y-11545</strain>
    </source>
</reference>
<dbReference type="OMA" id="FPINTHI"/>
<protein>
    <submittedName>
        <fullName evidence="3">Hypothetical ORF Leucine rich repeat protein</fullName>
    </submittedName>
</protein>
<dbReference type="Proteomes" id="UP000002258">
    <property type="component" value="Chromosome 1"/>
</dbReference>
<keyword evidence="2" id="KW-0677">Repeat</keyword>
<dbReference type="PANTHER" id="PTHR45712:SF22">
    <property type="entry name" value="INSULIN-LIKE GROWTH FACTOR-BINDING PROTEIN COMPLEX ACID LABILE SUBUNIT"/>
    <property type="match status" value="1"/>
</dbReference>
<evidence type="ECO:0000313" key="3">
    <source>
        <dbReference type="EMBL" id="EAZ62950.2"/>
    </source>
</evidence>
<accession>A3GI97</accession>
<dbReference type="PANTHER" id="PTHR45712">
    <property type="entry name" value="AGAP008170-PA"/>
    <property type="match status" value="1"/>
</dbReference>
<proteinExistence type="predicted"/>
<dbReference type="InterPro" id="IPR001611">
    <property type="entry name" value="Leu-rich_rpt"/>
</dbReference>
<dbReference type="SUPFAM" id="SSF52058">
    <property type="entry name" value="L domain-like"/>
    <property type="match status" value="1"/>
</dbReference>
<keyword evidence="4" id="KW-1185">Reference proteome</keyword>
<name>A3GI97_PICST</name>
<dbReference type="Gene3D" id="3.80.10.10">
    <property type="entry name" value="Ribonuclease Inhibitor"/>
    <property type="match status" value="3"/>
</dbReference>
<dbReference type="KEGG" id="pic:PICST_29269"/>
<dbReference type="AlphaFoldDB" id="A3GI97"/>
<sequence>MSLAPLSLDLFSDHIVQSIVDQLPFAIALCLASNGTSPYQNQLLNAVYKLVEVYPLSDLNVPIDIQSLKRRFLLGSTPTMLVQTILVTSLDPLLKLFDTYPSVRIRKLVVNYKVLQELNQKMANRVLSVALICSDPDVYDSESDFEMAAHQIVDIPKIISKIHEDFFPKLTHLELDFRGYARGTPDKPNDFSRMPSNLDSIHLHNVMFEGLCGLPTHLKHLKLIEDEHGWENVREPISLAHLTLLASVEVKSLGMLELSELPCQLQRLKLSNVILSEGFDTFGKLTKLKHLSLHNMKFDSSKIALHSSELRDLELSLYDINITHSILRSVPEPVKIEKLTLFGVFNVKELKRFCSLTSLTAIDSDFDELPLIKSLEYIKITQSRFGEEVLVGDFSSLHQMKELIVAGCGLRGIGCKFPTNLEILDLSGNEIQIIVEKLPSKLKKLDLTSNLISSLEEVIDGCEHLKELLLDENSISELSSTTLPLPDSICNLSVLENTIYKLDPKFHFPRSTRILNIQASGLPIKDLFAILPPKVVLFSYASDVNVTTTVDDKKIVVASPYLWDVNLMKIGNFRIVWTDCPKLEYLGINCSHMFQISVEDFPPNICQLNLQDNKIEHIEGDFRMFPHLAKVDLSSNELDVWKGQHADKIIPSMIFE</sequence>
<gene>
    <name evidence="3" type="ORF">PICST_29269</name>
</gene>
<dbReference type="OrthoDB" id="676979at2759"/>
<dbReference type="GeneID" id="4851996"/>